<accession>A0A2T4CBB7</accession>
<dbReference type="EMBL" id="KZ679129">
    <property type="protein sequence ID" value="PTB78835.1"/>
    <property type="molecule type" value="Genomic_DNA"/>
</dbReference>
<evidence type="ECO:0000259" key="2">
    <source>
        <dbReference type="Pfam" id="PF06985"/>
    </source>
</evidence>
<proteinExistence type="predicted"/>
<sequence>MKRAGGLGGLFGRKAKDQTPSRARSRSAERRTTPGEASGTPPFGAQAVIRELQAASSLPRPQATRPAFSPHRDLGIPQVNELQRDLARMPASLGPPPPRSDQPPDQPPQQSPEELPDQPPDIELTEELVKEEEQRRLRGLRGWECKPRPIENLALPEKITHPASKHYMNGELKGRPKWLWDSHKRATVLAEDHMFEAGFVAISYTWGRWREKGVWRQIPGTPWGVPAMDRSRTECKFDIIQLMDILCRMPNVRYFWVDVLCIRQNPDPGRPEEVAEKAEEIAKQGAIFKEANGVLVYLWSLDSGEQLAAAADELGKLMQWYWQIVVSQDFQAATKRNGREQPVDQHAQRLRADPWFSSLWTLQEMVLAPASVWIARDGSHCRVNGEVLTTHTVGDKFQDFTVREHLHDALKSNTLDPASNYVPSRIPESERKSRRIMQRWLRWAFKETSVTTCVGGSRGGVLLATLQRKYTGRREMAVLAALMAGNDGYDDENHPIVSGLPVPLWNDLIREEGGRLFDCSHSGMLGPLTDMLPTTANFVGQFGGIRVDCSDWRLTEKGELKIPVSAGICLPSPQGRQTNYQFPGKPVVGGDPEDNIKKYLLDKGIKARHVVFLNIGYQTPYQPTHTLEDGTGGGWQYTAVRGVILVTLSENVRAASCRWFKAGMFFTRDFQLSRLTHEITVGASYQEQ</sequence>
<dbReference type="InterPro" id="IPR052895">
    <property type="entry name" value="HetReg/Transcr_Mod"/>
</dbReference>
<dbReference type="AlphaFoldDB" id="A0A2T4CBB7"/>
<reference evidence="3 4" key="1">
    <citation type="submission" date="2016-07" db="EMBL/GenBank/DDBJ databases">
        <title>Multiple horizontal gene transfer events from other fungi enriched the ability of initially mycotrophic Trichoderma (Ascomycota) to feed on dead plant biomass.</title>
        <authorList>
            <consortium name="DOE Joint Genome Institute"/>
            <person name="Aerts A."/>
            <person name="Atanasova L."/>
            <person name="Chenthamara K."/>
            <person name="Zhang J."/>
            <person name="Grujic M."/>
            <person name="Henrissat B."/>
            <person name="Kuo A."/>
            <person name="Salamov A."/>
            <person name="Lipzen A."/>
            <person name="Labutti K."/>
            <person name="Barry K."/>
            <person name="Miao Y."/>
            <person name="Rahimi M.J."/>
            <person name="Shen Q."/>
            <person name="Grigoriev I.V."/>
            <person name="Kubicek C.P."/>
            <person name="Druzhinina I.S."/>
        </authorList>
    </citation>
    <scope>NUCLEOTIDE SEQUENCE [LARGE SCALE GENOMIC DNA]</scope>
    <source>
        <strain evidence="3 4">ATCC 18648</strain>
    </source>
</reference>
<organism evidence="3 4">
    <name type="scientific">Trichoderma longibrachiatum ATCC 18648</name>
    <dbReference type="NCBI Taxonomy" id="983965"/>
    <lineage>
        <taxon>Eukaryota</taxon>
        <taxon>Fungi</taxon>
        <taxon>Dikarya</taxon>
        <taxon>Ascomycota</taxon>
        <taxon>Pezizomycotina</taxon>
        <taxon>Sordariomycetes</taxon>
        <taxon>Hypocreomycetidae</taxon>
        <taxon>Hypocreales</taxon>
        <taxon>Hypocreaceae</taxon>
        <taxon>Trichoderma</taxon>
    </lineage>
</organism>
<dbReference type="OrthoDB" id="2157530at2759"/>
<name>A0A2T4CBB7_TRILO</name>
<evidence type="ECO:0000256" key="1">
    <source>
        <dbReference type="SAM" id="MobiDB-lite"/>
    </source>
</evidence>
<feature type="domain" description="Heterokaryon incompatibility" evidence="2">
    <location>
        <begin position="199"/>
        <end position="364"/>
    </location>
</feature>
<dbReference type="PANTHER" id="PTHR24148">
    <property type="entry name" value="ANKYRIN REPEAT DOMAIN-CONTAINING PROTEIN 39 HOMOLOG-RELATED"/>
    <property type="match status" value="1"/>
</dbReference>
<feature type="compositionally biased region" description="Gly residues" evidence="1">
    <location>
        <begin position="1"/>
        <end position="11"/>
    </location>
</feature>
<dbReference type="Proteomes" id="UP000240760">
    <property type="component" value="Unassembled WGS sequence"/>
</dbReference>
<gene>
    <name evidence="3" type="ORF">M440DRAFT_1399958</name>
</gene>
<evidence type="ECO:0000313" key="3">
    <source>
        <dbReference type="EMBL" id="PTB78835.1"/>
    </source>
</evidence>
<dbReference type="Pfam" id="PF06985">
    <property type="entry name" value="HET"/>
    <property type="match status" value="1"/>
</dbReference>
<dbReference type="PANTHER" id="PTHR24148:SF64">
    <property type="entry name" value="HETEROKARYON INCOMPATIBILITY DOMAIN-CONTAINING PROTEIN"/>
    <property type="match status" value="1"/>
</dbReference>
<feature type="compositionally biased region" description="Pro residues" evidence="1">
    <location>
        <begin position="93"/>
        <end position="110"/>
    </location>
</feature>
<dbReference type="STRING" id="983965.A0A2T4CBB7"/>
<dbReference type="InterPro" id="IPR010730">
    <property type="entry name" value="HET"/>
</dbReference>
<protein>
    <recommendedName>
        <fullName evidence="2">Heterokaryon incompatibility domain-containing protein</fullName>
    </recommendedName>
</protein>
<keyword evidence="4" id="KW-1185">Reference proteome</keyword>
<evidence type="ECO:0000313" key="4">
    <source>
        <dbReference type="Proteomes" id="UP000240760"/>
    </source>
</evidence>
<feature type="region of interest" description="Disordered" evidence="1">
    <location>
        <begin position="1"/>
        <end position="120"/>
    </location>
</feature>